<feature type="compositionally biased region" description="Basic and acidic residues" evidence="1">
    <location>
        <begin position="189"/>
        <end position="206"/>
    </location>
</feature>
<feature type="region of interest" description="Disordered" evidence="1">
    <location>
        <begin position="497"/>
        <end position="535"/>
    </location>
</feature>
<feature type="compositionally biased region" description="Polar residues" evidence="1">
    <location>
        <begin position="453"/>
        <end position="469"/>
    </location>
</feature>
<feature type="compositionally biased region" description="Acidic residues" evidence="1">
    <location>
        <begin position="524"/>
        <end position="535"/>
    </location>
</feature>
<feature type="compositionally biased region" description="Basic residues" evidence="1">
    <location>
        <begin position="213"/>
        <end position="222"/>
    </location>
</feature>
<feature type="compositionally biased region" description="Basic residues" evidence="1">
    <location>
        <begin position="154"/>
        <end position="170"/>
    </location>
</feature>
<feature type="compositionally biased region" description="Low complexity" evidence="1">
    <location>
        <begin position="223"/>
        <end position="240"/>
    </location>
</feature>
<reference evidence="2 3" key="1">
    <citation type="submission" date="2021-04" db="EMBL/GenBank/DDBJ databases">
        <authorList>
            <person name="Bliznina A."/>
        </authorList>
    </citation>
    <scope>NUCLEOTIDE SEQUENCE [LARGE SCALE GENOMIC DNA]</scope>
</reference>
<organism evidence="2 3">
    <name type="scientific">Oikopleura dioica</name>
    <name type="common">Tunicate</name>
    <dbReference type="NCBI Taxonomy" id="34765"/>
    <lineage>
        <taxon>Eukaryota</taxon>
        <taxon>Metazoa</taxon>
        <taxon>Chordata</taxon>
        <taxon>Tunicata</taxon>
        <taxon>Appendicularia</taxon>
        <taxon>Copelata</taxon>
        <taxon>Oikopleuridae</taxon>
        <taxon>Oikopleura</taxon>
    </lineage>
</organism>
<feature type="region of interest" description="Disordered" evidence="1">
    <location>
        <begin position="136"/>
        <end position="471"/>
    </location>
</feature>
<proteinExistence type="predicted"/>
<keyword evidence="3" id="KW-1185">Reference proteome</keyword>
<evidence type="ECO:0000313" key="2">
    <source>
        <dbReference type="EMBL" id="CAG5094175.1"/>
    </source>
</evidence>
<dbReference type="EMBL" id="OU015569">
    <property type="protein sequence ID" value="CAG5094175.1"/>
    <property type="molecule type" value="Genomic_DNA"/>
</dbReference>
<evidence type="ECO:0000313" key="3">
    <source>
        <dbReference type="Proteomes" id="UP001158576"/>
    </source>
</evidence>
<sequence>MESVELDNWSLIWDRTNEWIQLRGIQGEYEIETTPVESAHGSHIIRTGNTEYTLGDPSKNAEDWLVPDDIRRRFIKEGFPKEWVAIIVGLQERRVTRHTPKRETGRRQQREELDTRRIGLSAIERERAHKLEKIRALQKMDSHDGRSPLVNIPKPRKRVAKKVPVKKAAPKKTSAVKSVEKKKKKPTTKKNDSPEADAKEEEKENTETTPVPKKTRGRKTSVKKVVAAPKPKSSSRAKSAGAKKRTRKNSSNEEKIAAEKEGRENAPSPAKKARKPRSKSAPAKKNARKKDVGSKKTPKKTAKEKEKESTDPLLSPDRPAGQMTAALRLEGLPTPTFKTNEKKKAKAKAPTQKEKRERLQRLNELNKVEKQVITPVRKPKDFVPECESDERFGSPQVGGKENHDPFSTPAANRGNPNRGFQTPAMGAFATPGASSSAGSPSGFRFQTPGDVDLNTSKKFTRTPTANISKKQAADRVRNAEFIRKEMERKGLEEDLFDVKKGKKRRGLSKKDRVEMSALLPVEEAGPDEDETDEYF</sequence>
<feature type="compositionally biased region" description="Basic and acidic residues" evidence="1">
    <location>
        <begin position="301"/>
        <end position="310"/>
    </location>
</feature>
<gene>
    <name evidence="2" type="ORF">OKIOD_LOCUS4873</name>
</gene>
<protein>
    <submittedName>
        <fullName evidence="2">Oidioi.mRNA.OKI2018_I69.XSR.g13315.t1.cds</fullName>
    </submittedName>
</protein>
<evidence type="ECO:0000256" key="1">
    <source>
        <dbReference type="SAM" id="MobiDB-lite"/>
    </source>
</evidence>
<accession>A0ABN7SA91</accession>
<feature type="compositionally biased region" description="Basic and acidic residues" evidence="1">
    <location>
        <begin position="250"/>
        <end position="264"/>
    </location>
</feature>
<feature type="compositionally biased region" description="Basic and acidic residues" evidence="1">
    <location>
        <begin position="136"/>
        <end position="146"/>
    </location>
</feature>
<dbReference type="Proteomes" id="UP001158576">
    <property type="component" value="Chromosome XSR"/>
</dbReference>
<feature type="compositionally biased region" description="Basic and acidic residues" evidence="1">
    <location>
        <begin position="351"/>
        <end position="370"/>
    </location>
</feature>
<feature type="compositionally biased region" description="Low complexity" evidence="1">
    <location>
        <begin position="426"/>
        <end position="443"/>
    </location>
</feature>
<name>A0ABN7SA91_OIKDI</name>